<dbReference type="EMBL" id="JAPHNI010000086">
    <property type="protein sequence ID" value="KAJ8116621.1"/>
    <property type="molecule type" value="Genomic_DNA"/>
</dbReference>
<evidence type="ECO:0000313" key="1">
    <source>
        <dbReference type="EMBL" id="KAJ8116621.1"/>
    </source>
</evidence>
<proteinExistence type="predicted"/>
<gene>
    <name evidence="1" type="ORF">OPT61_g1995</name>
</gene>
<sequence length="317" mass="35072">MEEEPSRLDNEIELLTAIFPDQITYSSRSRELKFTQEHATLQLRIPDAYPGSGLPDVLGATDAAKYDIRTQTKAAVQALNLPAGEEALDAIISAFQQVVSERVETASNKPIAAAPSDTLDANTSKTVIIWLHHLLNTNKRKLCLSPAFSGITKPGYPGVLIYSGPAAAVDAHVGELKAQNWAAFQVRFEEEVEWKFAHSQGVREVESMADVVKLVDFDADVGKAEGRGGQGQRQKEEFLKAVPEAAGIERTSRQFSAQFCRGRAERLPVILELHAAKKASYQQHTQAVQPRCRFKQGDLATSPEDQYRRHRTELQAH</sequence>
<name>A0ACC2INC1_9PLEO</name>
<dbReference type="Proteomes" id="UP001153331">
    <property type="component" value="Unassembled WGS sequence"/>
</dbReference>
<keyword evidence="2" id="KW-1185">Reference proteome</keyword>
<organism evidence="1 2">
    <name type="scientific">Boeremia exigua</name>
    <dbReference type="NCBI Taxonomy" id="749465"/>
    <lineage>
        <taxon>Eukaryota</taxon>
        <taxon>Fungi</taxon>
        <taxon>Dikarya</taxon>
        <taxon>Ascomycota</taxon>
        <taxon>Pezizomycotina</taxon>
        <taxon>Dothideomycetes</taxon>
        <taxon>Pleosporomycetidae</taxon>
        <taxon>Pleosporales</taxon>
        <taxon>Pleosporineae</taxon>
        <taxon>Didymellaceae</taxon>
        <taxon>Boeremia</taxon>
    </lineage>
</organism>
<comment type="caution">
    <text evidence="1">The sequence shown here is derived from an EMBL/GenBank/DDBJ whole genome shotgun (WGS) entry which is preliminary data.</text>
</comment>
<evidence type="ECO:0000313" key="2">
    <source>
        <dbReference type="Proteomes" id="UP001153331"/>
    </source>
</evidence>
<reference evidence="1" key="1">
    <citation type="submission" date="2022-11" db="EMBL/GenBank/DDBJ databases">
        <title>Genome Sequence of Boeremia exigua.</title>
        <authorList>
            <person name="Buettner E."/>
        </authorList>
    </citation>
    <scope>NUCLEOTIDE SEQUENCE</scope>
    <source>
        <strain evidence="1">CU02</strain>
    </source>
</reference>
<protein>
    <submittedName>
        <fullName evidence="1">Uncharacterized protein</fullName>
    </submittedName>
</protein>
<accession>A0ACC2INC1</accession>